<comment type="similarity">
    <text evidence="1 5">Belongs to the 5-formyltetrahydrofolate cyclo-ligase family.</text>
</comment>
<keyword evidence="7" id="KW-1185">Reference proteome</keyword>
<dbReference type="GO" id="GO:0046872">
    <property type="term" value="F:metal ion binding"/>
    <property type="evidence" value="ECO:0007669"/>
    <property type="project" value="UniProtKB-KW"/>
</dbReference>
<proteinExistence type="inferred from homology"/>
<dbReference type="InterPro" id="IPR002698">
    <property type="entry name" value="FTHF_cligase"/>
</dbReference>
<dbReference type="Gene3D" id="3.40.50.10420">
    <property type="entry name" value="NagB/RpiA/CoA transferase-like"/>
    <property type="match status" value="1"/>
</dbReference>
<keyword evidence="5" id="KW-0479">Metal-binding</keyword>
<keyword evidence="5" id="KW-0460">Magnesium</keyword>
<accession>A0A1U7PPE3</accession>
<dbReference type="PANTHER" id="PTHR23407:SF1">
    <property type="entry name" value="5-FORMYLTETRAHYDROFOLATE CYCLO-LIGASE"/>
    <property type="match status" value="1"/>
</dbReference>
<feature type="binding site" evidence="4">
    <location>
        <begin position="133"/>
        <end position="141"/>
    </location>
    <ligand>
        <name>ATP</name>
        <dbReference type="ChEBI" id="CHEBI:30616"/>
    </ligand>
</feature>
<dbReference type="NCBIfam" id="TIGR02727">
    <property type="entry name" value="MTHFS_bact"/>
    <property type="match status" value="1"/>
</dbReference>
<feature type="binding site" evidence="4">
    <location>
        <position position="49"/>
    </location>
    <ligand>
        <name>substrate</name>
    </ligand>
</feature>
<evidence type="ECO:0000313" key="7">
    <source>
        <dbReference type="Proteomes" id="UP000187550"/>
    </source>
</evidence>
<keyword evidence="3 4" id="KW-0067">ATP-binding</keyword>
<dbReference type="RefSeq" id="WP_076757727.1">
    <property type="nucleotide sequence ID" value="NZ_FTPL01000002.1"/>
</dbReference>
<dbReference type="GO" id="GO:0035999">
    <property type="term" value="P:tetrahydrofolate interconversion"/>
    <property type="evidence" value="ECO:0007669"/>
    <property type="project" value="TreeGrafter"/>
</dbReference>
<evidence type="ECO:0000256" key="5">
    <source>
        <dbReference type="RuleBase" id="RU361279"/>
    </source>
</evidence>
<dbReference type="Pfam" id="PF01812">
    <property type="entry name" value="5-FTHF_cyc-lig"/>
    <property type="match status" value="1"/>
</dbReference>
<feature type="binding site" evidence="4">
    <location>
        <begin position="3"/>
        <end position="7"/>
    </location>
    <ligand>
        <name>ATP</name>
        <dbReference type="ChEBI" id="CHEBI:30616"/>
    </ligand>
</feature>
<dbReference type="EMBL" id="FTPL01000002">
    <property type="protein sequence ID" value="SIT82048.1"/>
    <property type="molecule type" value="Genomic_DNA"/>
</dbReference>
<dbReference type="GO" id="GO:0009396">
    <property type="term" value="P:folic acid-containing compound biosynthetic process"/>
    <property type="evidence" value="ECO:0007669"/>
    <property type="project" value="TreeGrafter"/>
</dbReference>
<evidence type="ECO:0000256" key="1">
    <source>
        <dbReference type="ARBA" id="ARBA00010638"/>
    </source>
</evidence>
<dbReference type="AlphaFoldDB" id="A0A1U7PPE3"/>
<dbReference type="GO" id="GO:0005524">
    <property type="term" value="F:ATP binding"/>
    <property type="evidence" value="ECO:0007669"/>
    <property type="project" value="UniProtKB-KW"/>
</dbReference>
<evidence type="ECO:0000313" key="6">
    <source>
        <dbReference type="EMBL" id="SIT82048.1"/>
    </source>
</evidence>
<dbReference type="STRING" id="550447.SAMN05428946_1465"/>
<name>A0A1U7PPE3_9BACI</name>
<gene>
    <name evidence="6" type="ORF">SAMN05428946_1465</name>
</gene>
<dbReference type="GO" id="GO:0030272">
    <property type="term" value="F:5-formyltetrahydrofolate cyclo-ligase activity"/>
    <property type="evidence" value="ECO:0007669"/>
    <property type="project" value="UniProtKB-EC"/>
</dbReference>
<comment type="cofactor">
    <cofactor evidence="5">
        <name>Mg(2+)</name>
        <dbReference type="ChEBI" id="CHEBI:18420"/>
    </cofactor>
</comment>
<evidence type="ECO:0000256" key="2">
    <source>
        <dbReference type="ARBA" id="ARBA00022741"/>
    </source>
</evidence>
<dbReference type="InterPro" id="IPR037171">
    <property type="entry name" value="NagB/RpiA_transferase-like"/>
</dbReference>
<organism evidence="6 7">
    <name type="scientific">Edaphobacillus lindanitolerans</name>
    <dbReference type="NCBI Taxonomy" id="550447"/>
    <lineage>
        <taxon>Bacteria</taxon>
        <taxon>Bacillati</taxon>
        <taxon>Bacillota</taxon>
        <taxon>Bacilli</taxon>
        <taxon>Bacillales</taxon>
        <taxon>Bacillaceae</taxon>
        <taxon>Edaphobacillus</taxon>
    </lineage>
</organism>
<keyword evidence="6" id="KW-0436">Ligase</keyword>
<dbReference type="OrthoDB" id="9801938at2"/>
<dbReference type="Proteomes" id="UP000187550">
    <property type="component" value="Unassembled WGS sequence"/>
</dbReference>
<sequence length="196" mass="21845">MDKREIRKAVLGRLKELPEADHREKGLRAAGRLIKGMEFERARTIGITISRHPEIDTRPVILAAWAAGKRVAVPRCSPADRGMQFRELGSFYDLETVYMDLLEPVENRTEPVEKNEIDLIIVPGVAFSEAGYRIGFGGGYYDRYLAGYRGRTVSLALEVQLAGELPAESHDVPVGTLFTEERLIDCREGAADENGL</sequence>
<evidence type="ECO:0000256" key="4">
    <source>
        <dbReference type="PIRSR" id="PIRSR006806-1"/>
    </source>
</evidence>
<dbReference type="InterPro" id="IPR024185">
    <property type="entry name" value="FTHF_cligase-like_sf"/>
</dbReference>
<protein>
    <recommendedName>
        <fullName evidence="5">5-formyltetrahydrofolate cyclo-ligase</fullName>
        <ecNumber evidence="5">6.3.3.2</ecNumber>
    </recommendedName>
</protein>
<dbReference type="PIRSF" id="PIRSF006806">
    <property type="entry name" value="FTHF_cligase"/>
    <property type="match status" value="1"/>
</dbReference>
<feature type="binding site" evidence="4">
    <location>
        <position position="54"/>
    </location>
    <ligand>
        <name>substrate</name>
    </ligand>
</feature>
<dbReference type="EC" id="6.3.3.2" evidence="5"/>
<dbReference type="SUPFAM" id="SSF100950">
    <property type="entry name" value="NagB/RpiA/CoA transferase-like"/>
    <property type="match status" value="1"/>
</dbReference>
<evidence type="ECO:0000256" key="3">
    <source>
        <dbReference type="ARBA" id="ARBA00022840"/>
    </source>
</evidence>
<dbReference type="PANTHER" id="PTHR23407">
    <property type="entry name" value="ATPASE INHIBITOR/5-FORMYLTETRAHYDROFOLATE CYCLO-LIGASE"/>
    <property type="match status" value="1"/>
</dbReference>
<reference evidence="7" key="1">
    <citation type="submission" date="2017-01" db="EMBL/GenBank/DDBJ databases">
        <authorList>
            <person name="Varghese N."/>
            <person name="Submissions S."/>
        </authorList>
    </citation>
    <scope>NUCLEOTIDE SEQUENCE [LARGE SCALE GENOMIC DNA]</scope>
    <source>
        <strain evidence="7">MNA4</strain>
    </source>
</reference>
<comment type="catalytic activity">
    <reaction evidence="5">
        <text>(6S)-5-formyl-5,6,7,8-tetrahydrofolate + ATP = (6R)-5,10-methenyltetrahydrofolate + ADP + phosphate</text>
        <dbReference type="Rhea" id="RHEA:10488"/>
        <dbReference type="ChEBI" id="CHEBI:30616"/>
        <dbReference type="ChEBI" id="CHEBI:43474"/>
        <dbReference type="ChEBI" id="CHEBI:57455"/>
        <dbReference type="ChEBI" id="CHEBI:57457"/>
        <dbReference type="ChEBI" id="CHEBI:456216"/>
        <dbReference type="EC" id="6.3.3.2"/>
    </reaction>
</comment>
<keyword evidence="2 4" id="KW-0547">Nucleotide-binding</keyword>